<keyword evidence="2" id="KW-1185">Reference proteome</keyword>
<name>A0ABD0PXE4_CIRMR</name>
<accession>A0ABD0PXE4</accession>
<reference evidence="1 2" key="1">
    <citation type="submission" date="2024-05" db="EMBL/GenBank/DDBJ databases">
        <title>Genome sequencing and assembly of Indian major carp, Cirrhinus mrigala (Hamilton, 1822).</title>
        <authorList>
            <person name="Mohindra V."/>
            <person name="Chowdhury L.M."/>
            <person name="Lal K."/>
            <person name="Jena J.K."/>
        </authorList>
    </citation>
    <scope>NUCLEOTIDE SEQUENCE [LARGE SCALE GENOMIC DNA]</scope>
    <source>
        <strain evidence="1">CM1030</strain>
        <tissue evidence="1">Blood</tissue>
    </source>
</reference>
<protein>
    <submittedName>
        <fullName evidence="1">Uncharacterized protein</fullName>
    </submittedName>
</protein>
<feature type="non-terminal residue" evidence="1">
    <location>
        <position position="54"/>
    </location>
</feature>
<sequence>PRYAELRFIMNQIPDIHVEALEQFDQKTIQSTVSKAGEKKKKEQFKRLIAGTVG</sequence>
<proteinExistence type="predicted"/>
<feature type="non-terminal residue" evidence="1">
    <location>
        <position position="1"/>
    </location>
</feature>
<comment type="caution">
    <text evidence="1">The sequence shown here is derived from an EMBL/GenBank/DDBJ whole genome shotgun (WGS) entry which is preliminary data.</text>
</comment>
<organism evidence="1 2">
    <name type="scientific">Cirrhinus mrigala</name>
    <name type="common">Mrigala</name>
    <dbReference type="NCBI Taxonomy" id="683832"/>
    <lineage>
        <taxon>Eukaryota</taxon>
        <taxon>Metazoa</taxon>
        <taxon>Chordata</taxon>
        <taxon>Craniata</taxon>
        <taxon>Vertebrata</taxon>
        <taxon>Euteleostomi</taxon>
        <taxon>Actinopterygii</taxon>
        <taxon>Neopterygii</taxon>
        <taxon>Teleostei</taxon>
        <taxon>Ostariophysi</taxon>
        <taxon>Cypriniformes</taxon>
        <taxon>Cyprinidae</taxon>
        <taxon>Labeoninae</taxon>
        <taxon>Labeonini</taxon>
        <taxon>Cirrhinus</taxon>
    </lineage>
</organism>
<dbReference type="AlphaFoldDB" id="A0ABD0PXE4"/>
<dbReference type="Proteomes" id="UP001529510">
    <property type="component" value="Unassembled WGS sequence"/>
</dbReference>
<evidence type="ECO:0000313" key="2">
    <source>
        <dbReference type="Proteomes" id="UP001529510"/>
    </source>
</evidence>
<dbReference type="EMBL" id="JAMKFB020000013">
    <property type="protein sequence ID" value="KAL0177286.1"/>
    <property type="molecule type" value="Genomic_DNA"/>
</dbReference>
<gene>
    <name evidence="1" type="ORF">M9458_026180</name>
</gene>
<evidence type="ECO:0000313" key="1">
    <source>
        <dbReference type="EMBL" id="KAL0177286.1"/>
    </source>
</evidence>